<organism evidence="3">
    <name type="scientific">Brugia pahangi</name>
    <name type="common">Filarial nematode worm</name>
    <dbReference type="NCBI Taxonomy" id="6280"/>
    <lineage>
        <taxon>Eukaryota</taxon>
        <taxon>Metazoa</taxon>
        <taxon>Ecdysozoa</taxon>
        <taxon>Nematoda</taxon>
        <taxon>Chromadorea</taxon>
        <taxon>Rhabditida</taxon>
        <taxon>Spirurina</taxon>
        <taxon>Spiruromorpha</taxon>
        <taxon>Filarioidea</taxon>
        <taxon>Onchocercidae</taxon>
        <taxon>Brugia</taxon>
    </lineage>
</organism>
<reference evidence="1 2" key="2">
    <citation type="submission" date="2018-11" db="EMBL/GenBank/DDBJ databases">
        <authorList>
            <consortium name="Pathogen Informatics"/>
        </authorList>
    </citation>
    <scope>NUCLEOTIDE SEQUENCE [LARGE SCALE GENOMIC DNA]</scope>
</reference>
<evidence type="ECO:0000313" key="1">
    <source>
        <dbReference type="EMBL" id="VDN89577.1"/>
    </source>
</evidence>
<accession>A0A0N4TJF5</accession>
<proteinExistence type="predicted"/>
<reference evidence="3" key="1">
    <citation type="submission" date="2017-02" db="UniProtKB">
        <authorList>
            <consortium name="WormBaseParasite"/>
        </authorList>
    </citation>
    <scope>IDENTIFICATION</scope>
</reference>
<dbReference type="WBParaSite" id="BPAG_0000842901-mRNA-1">
    <property type="protein sequence ID" value="BPAG_0000842901-mRNA-1"/>
    <property type="gene ID" value="BPAG_0000842901"/>
</dbReference>
<protein>
    <submittedName>
        <fullName evidence="1 3">Uncharacterized protein</fullName>
    </submittedName>
</protein>
<dbReference type="EMBL" id="UZAD01013134">
    <property type="protein sequence ID" value="VDN89577.1"/>
    <property type="molecule type" value="Genomic_DNA"/>
</dbReference>
<dbReference type="Proteomes" id="UP000278627">
    <property type="component" value="Unassembled WGS sequence"/>
</dbReference>
<evidence type="ECO:0000313" key="3">
    <source>
        <dbReference type="WBParaSite" id="BPAG_0000842901-mRNA-1"/>
    </source>
</evidence>
<name>A0A0N4TJF5_BRUPA</name>
<gene>
    <name evidence="1" type="ORF">BPAG_LOCUS8391</name>
</gene>
<evidence type="ECO:0000313" key="2">
    <source>
        <dbReference type="Proteomes" id="UP000278627"/>
    </source>
</evidence>
<sequence>MENRQQNKFRKTFLHVTFLITICKFVKDPKGRLKKDHAQVVTGIWTFITGLGPGHVSFYCHLNSNSTSLLQFQAFPPHFKHSKSHPSNLLTTILQAVKESGCSSATCRQLTNGLITTTATTFTTTAITTTTTITTTTATTTTTTTAAITTAVNAGMQRLTALQSFSTSLLLHLSALLNISAILIDTFVHTYKCICVHL</sequence>
<keyword evidence="2" id="KW-1185">Reference proteome</keyword>
<dbReference type="AlphaFoldDB" id="A0A0N4TJF5"/>